<dbReference type="PANTHER" id="PTHR34697:SF2">
    <property type="entry name" value="PHOSPHATIDYLGLYCEROL LYSYLTRANSFERASE"/>
    <property type="match status" value="1"/>
</dbReference>
<dbReference type="InterPro" id="IPR024320">
    <property type="entry name" value="LPG_synthase_C"/>
</dbReference>
<evidence type="ECO:0000256" key="2">
    <source>
        <dbReference type="ARBA" id="ARBA00022475"/>
    </source>
</evidence>
<evidence type="ECO:0000259" key="7">
    <source>
        <dbReference type="Pfam" id="PF09924"/>
    </source>
</evidence>
<evidence type="ECO:0000313" key="8">
    <source>
        <dbReference type="EMBL" id="AKS36579.1"/>
    </source>
</evidence>
<dbReference type="Proteomes" id="UP000062255">
    <property type="component" value="Chromosome"/>
</dbReference>
<protein>
    <submittedName>
        <fullName evidence="8">Membrane protein</fullName>
    </submittedName>
</protein>
<reference evidence="8 9" key="1">
    <citation type="submission" date="2015-07" db="EMBL/GenBank/DDBJ databases">
        <title>Complete genome sequence of Mycobacterium goodii X7B, a facultative thermophilic biodesulfurizing bacterium.</title>
        <authorList>
            <person name="Yu B."/>
            <person name="Li F."/>
            <person name="Xu P."/>
        </authorList>
    </citation>
    <scope>NUCLEOTIDE SEQUENCE [LARGE SCALE GENOMIC DNA]</scope>
    <source>
        <strain evidence="8 9">X7B</strain>
    </source>
</reference>
<evidence type="ECO:0000313" key="9">
    <source>
        <dbReference type="Proteomes" id="UP000062255"/>
    </source>
</evidence>
<evidence type="ECO:0000256" key="5">
    <source>
        <dbReference type="ARBA" id="ARBA00023136"/>
    </source>
</evidence>
<organism evidence="8 9">
    <name type="scientific">Mycolicibacterium goodii</name>
    <name type="common">Mycobacterium goodii</name>
    <dbReference type="NCBI Taxonomy" id="134601"/>
    <lineage>
        <taxon>Bacteria</taxon>
        <taxon>Bacillati</taxon>
        <taxon>Actinomycetota</taxon>
        <taxon>Actinomycetes</taxon>
        <taxon>Mycobacteriales</taxon>
        <taxon>Mycobacteriaceae</taxon>
        <taxon>Mycolicibacterium</taxon>
    </lineage>
</organism>
<sequence>MSSAGLATGTPLTRFAGAVAVFGAFVWLAVLMIRDHELTWDPRSRFVWSLSLLVAVAFIARGIFRARPVTVGHAAVAATLMLVGVGAHIGSQSVVGDVLVAGAGYALMRPARVHRQPEALPRIWALVSRTHGDPLAPFAMQRQKSYFGSADGTAALAYRTLLGFAVVSGDPIGDPHRFREVVAAFTDECHRHGRQVVVLGCSEDRLALWQEVAGRAASLRPISIGRDVVIDVAGFHMSGRRFRNLRQAVKRTHNAGIATAVVAEADLDPTLRAELVDVVRSAPRGSRTERGFSMILDGTLRREYPGLHIIYARDRHGTIQGFQQYAVAGGGSDISLDIPWRRRGAPNGIDERLTVDMIHWAKSAGAARVSLAFAPFTDIFEADAHTRERRWLRQLIHLGDPLIRLESLYRYLRKFNALGPHRYVLFPTRHLASVLLALLILEFAPRPRRFSD</sequence>
<dbReference type="PANTHER" id="PTHR34697">
    <property type="entry name" value="PHOSPHATIDYLGLYCEROL LYSYLTRANSFERASE"/>
    <property type="match status" value="1"/>
</dbReference>
<name>A0A0K0XGP5_MYCGD</name>
<feature type="transmembrane region" description="Helical" evidence="6">
    <location>
        <begin position="12"/>
        <end position="33"/>
    </location>
</feature>
<dbReference type="AlphaFoldDB" id="A0A0K0XGP5"/>
<evidence type="ECO:0000256" key="3">
    <source>
        <dbReference type="ARBA" id="ARBA00022692"/>
    </source>
</evidence>
<keyword evidence="5 6" id="KW-0472">Membrane</keyword>
<accession>A0A0K0XGP5</accession>
<feature type="transmembrane region" description="Helical" evidence="6">
    <location>
        <begin position="45"/>
        <end position="64"/>
    </location>
</feature>
<gene>
    <name evidence="8" type="ORF">AFA91_23405</name>
</gene>
<dbReference type="EMBL" id="CP012150">
    <property type="protein sequence ID" value="AKS36579.1"/>
    <property type="molecule type" value="Genomic_DNA"/>
</dbReference>
<dbReference type="KEGG" id="mgo:AFA91_23405"/>
<evidence type="ECO:0000256" key="1">
    <source>
        <dbReference type="ARBA" id="ARBA00004651"/>
    </source>
</evidence>
<evidence type="ECO:0000256" key="6">
    <source>
        <dbReference type="SAM" id="Phobius"/>
    </source>
</evidence>
<feature type="transmembrane region" description="Helical" evidence="6">
    <location>
        <begin position="71"/>
        <end position="90"/>
    </location>
</feature>
<dbReference type="Pfam" id="PF09924">
    <property type="entry name" value="LPG_synthase_C"/>
    <property type="match status" value="1"/>
</dbReference>
<proteinExistence type="predicted"/>
<dbReference type="PATRIC" id="fig|134601.6.peg.4839"/>
<dbReference type="GO" id="GO:0005886">
    <property type="term" value="C:plasma membrane"/>
    <property type="evidence" value="ECO:0007669"/>
    <property type="project" value="UniProtKB-SubCell"/>
</dbReference>
<keyword evidence="3 6" id="KW-0812">Transmembrane</keyword>
<evidence type="ECO:0000256" key="4">
    <source>
        <dbReference type="ARBA" id="ARBA00022989"/>
    </source>
</evidence>
<dbReference type="STRING" id="134601.AFA91_23405"/>
<dbReference type="InterPro" id="IPR051211">
    <property type="entry name" value="PG_lysyltransferase"/>
</dbReference>
<feature type="domain" description="Phosphatidylglycerol lysyltransferase C-terminal" evidence="7">
    <location>
        <begin position="125"/>
        <end position="424"/>
    </location>
</feature>
<dbReference type="GO" id="GO:0055091">
    <property type="term" value="P:phospholipid homeostasis"/>
    <property type="evidence" value="ECO:0007669"/>
    <property type="project" value="TreeGrafter"/>
</dbReference>
<keyword evidence="4 6" id="KW-1133">Transmembrane helix</keyword>
<keyword evidence="2" id="KW-1003">Cell membrane</keyword>
<dbReference type="GO" id="GO:0016755">
    <property type="term" value="F:aminoacyltransferase activity"/>
    <property type="evidence" value="ECO:0007669"/>
    <property type="project" value="TreeGrafter"/>
</dbReference>
<comment type="subcellular location">
    <subcellularLocation>
        <location evidence="1">Cell membrane</location>
        <topology evidence="1">Multi-pass membrane protein</topology>
    </subcellularLocation>
</comment>